<evidence type="ECO:0000256" key="2">
    <source>
        <dbReference type="ARBA" id="ARBA00012052"/>
    </source>
</evidence>
<dbReference type="GO" id="GO:0050515">
    <property type="term" value="F:4-(cytidine 5'-diphospho)-2-C-methyl-D-erythritol kinase activity"/>
    <property type="evidence" value="ECO:0007669"/>
    <property type="project" value="UniProtKB-EC"/>
</dbReference>
<dbReference type="PANTHER" id="PTHR43527">
    <property type="entry name" value="4-DIPHOSPHOCYTIDYL-2-C-METHYL-D-ERYTHRITOL KINASE, CHLOROPLASTIC"/>
    <property type="match status" value="1"/>
</dbReference>
<organism evidence="13 14">
    <name type="scientific">Robbsia betulipollinis</name>
    <dbReference type="NCBI Taxonomy" id="2981849"/>
    <lineage>
        <taxon>Bacteria</taxon>
        <taxon>Pseudomonadati</taxon>
        <taxon>Pseudomonadota</taxon>
        <taxon>Betaproteobacteria</taxon>
        <taxon>Burkholderiales</taxon>
        <taxon>Burkholderiaceae</taxon>
        <taxon>Robbsia</taxon>
    </lineage>
</organism>
<evidence type="ECO:0000256" key="3">
    <source>
        <dbReference type="ARBA" id="ARBA00017473"/>
    </source>
</evidence>
<feature type="binding site" evidence="10">
    <location>
        <begin position="110"/>
        <end position="120"/>
    </location>
    <ligand>
        <name>ATP</name>
        <dbReference type="ChEBI" id="CHEBI:30616"/>
    </ligand>
</feature>
<dbReference type="InterPro" id="IPR036554">
    <property type="entry name" value="GHMP_kinase_C_sf"/>
</dbReference>
<evidence type="ECO:0000256" key="1">
    <source>
        <dbReference type="ARBA" id="ARBA00009684"/>
    </source>
</evidence>
<dbReference type="NCBIfam" id="TIGR00154">
    <property type="entry name" value="ispE"/>
    <property type="match status" value="1"/>
</dbReference>
<gene>
    <name evidence="10 13" type="primary">ispE</name>
    <name evidence="13" type="ORF">OVY01_08015</name>
</gene>
<dbReference type="SUPFAM" id="SSF55060">
    <property type="entry name" value="GHMP Kinase, C-terminal domain"/>
    <property type="match status" value="1"/>
</dbReference>
<dbReference type="Pfam" id="PF08544">
    <property type="entry name" value="GHMP_kinases_C"/>
    <property type="match status" value="1"/>
</dbReference>
<dbReference type="InterPro" id="IPR013750">
    <property type="entry name" value="GHMP_kinase_C_dom"/>
</dbReference>
<comment type="caution">
    <text evidence="13">The sequence shown here is derived from an EMBL/GenBank/DDBJ whole genome shotgun (WGS) entry which is preliminary data.</text>
</comment>
<dbReference type="SUPFAM" id="SSF54211">
    <property type="entry name" value="Ribosomal protein S5 domain 2-like"/>
    <property type="match status" value="1"/>
</dbReference>
<feature type="domain" description="GHMP kinase C-terminal" evidence="12">
    <location>
        <begin position="225"/>
        <end position="279"/>
    </location>
</feature>
<dbReference type="InterPro" id="IPR014721">
    <property type="entry name" value="Ribsml_uS5_D2-typ_fold_subgr"/>
</dbReference>
<feature type="domain" description="GHMP kinase N-terminal" evidence="11">
    <location>
        <begin position="83"/>
        <end position="160"/>
    </location>
</feature>
<comment type="similarity">
    <text evidence="1 10">Belongs to the GHMP kinase family. IspE subfamily.</text>
</comment>
<evidence type="ECO:0000256" key="7">
    <source>
        <dbReference type="ARBA" id="ARBA00022840"/>
    </source>
</evidence>
<dbReference type="EMBL" id="JAPMXC010000001">
    <property type="protein sequence ID" value="MCY0387176.1"/>
    <property type="molecule type" value="Genomic_DNA"/>
</dbReference>
<protein>
    <recommendedName>
        <fullName evidence="3 10">4-diphosphocytidyl-2-C-methyl-D-erythritol kinase</fullName>
        <shortName evidence="10">CMK</shortName>
        <ecNumber evidence="2 10">2.7.1.148</ecNumber>
    </recommendedName>
    <alternativeName>
        <fullName evidence="9 10">4-(cytidine-5'-diphospho)-2-C-methyl-D-erythritol kinase</fullName>
    </alternativeName>
</protein>
<evidence type="ECO:0000259" key="12">
    <source>
        <dbReference type="Pfam" id="PF08544"/>
    </source>
</evidence>
<feature type="active site" evidence="10">
    <location>
        <position position="27"/>
    </location>
</feature>
<keyword evidence="4 10" id="KW-0808">Transferase</keyword>
<proteinExistence type="inferred from homology"/>
<comment type="function">
    <text evidence="10">Catalyzes the phosphorylation of the position 2 hydroxy group of 4-diphosphocytidyl-2C-methyl-D-erythritol.</text>
</comment>
<dbReference type="InterPro" id="IPR006204">
    <property type="entry name" value="GHMP_kinase_N_dom"/>
</dbReference>
<dbReference type="PIRSF" id="PIRSF010376">
    <property type="entry name" value="IspE"/>
    <property type="match status" value="1"/>
</dbReference>
<accession>A0ABT3ZKW2</accession>
<evidence type="ECO:0000313" key="14">
    <source>
        <dbReference type="Proteomes" id="UP001082899"/>
    </source>
</evidence>
<name>A0ABT3ZKW2_9BURK</name>
<dbReference type="EC" id="2.7.1.148" evidence="2 10"/>
<evidence type="ECO:0000259" key="11">
    <source>
        <dbReference type="Pfam" id="PF00288"/>
    </source>
</evidence>
<dbReference type="PANTHER" id="PTHR43527:SF2">
    <property type="entry name" value="4-DIPHOSPHOCYTIDYL-2-C-METHYL-D-ERYTHRITOL KINASE, CHLOROPLASTIC"/>
    <property type="match status" value="1"/>
</dbReference>
<keyword evidence="7 10" id="KW-0067">ATP-binding</keyword>
<evidence type="ECO:0000313" key="13">
    <source>
        <dbReference type="EMBL" id="MCY0387176.1"/>
    </source>
</evidence>
<keyword evidence="5 10" id="KW-0547">Nucleotide-binding</keyword>
<evidence type="ECO:0000256" key="9">
    <source>
        <dbReference type="ARBA" id="ARBA00032554"/>
    </source>
</evidence>
<evidence type="ECO:0000256" key="4">
    <source>
        <dbReference type="ARBA" id="ARBA00022679"/>
    </source>
</evidence>
<keyword evidence="8 10" id="KW-0414">Isoprene biosynthesis</keyword>
<feature type="active site" evidence="10">
    <location>
        <position position="152"/>
    </location>
</feature>
<keyword evidence="14" id="KW-1185">Reference proteome</keyword>
<comment type="pathway">
    <text evidence="10">Isoprenoid biosynthesis; isopentenyl diphosphate biosynthesis via DXP pathway; isopentenyl diphosphate from 1-deoxy-D-xylulose 5-phosphate: step 3/6.</text>
</comment>
<keyword evidence="6 10" id="KW-0418">Kinase</keyword>
<dbReference type="InterPro" id="IPR004424">
    <property type="entry name" value="IspE"/>
</dbReference>
<evidence type="ECO:0000256" key="10">
    <source>
        <dbReference type="HAMAP-Rule" id="MF_00061"/>
    </source>
</evidence>
<dbReference type="RefSeq" id="WP_267846937.1">
    <property type="nucleotide sequence ID" value="NZ_JAPMXC010000001.1"/>
</dbReference>
<evidence type="ECO:0000256" key="8">
    <source>
        <dbReference type="ARBA" id="ARBA00023229"/>
    </source>
</evidence>
<dbReference type="HAMAP" id="MF_00061">
    <property type="entry name" value="IspE"/>
    <property type="match status" value="1"/>
</dbReference>
<dbReference type="Gene3D" id="3.30.230.10">
    <property type="match status" value="1"/>
</dbReference>
<dbReference type="Gene3D" id="3.30.70.890">
    <property type="entry name" value="GHMP kinase, C-terminal domain"/>
    <property type="match status" value="1"/>
</dbReference>
<dbReference type="Proteomes" id="UP001082899">
    <property type="component" value="Unassembled WGS sequence"/>
</dbReference>
<reference evidence="13" key="1">
    <citation type="submission" date="2022-11" db="EMBL/GenBank/DDBJ databases">
        <title>Robbsia betulipollinis sp. nov., isolated from pollen of birch (Betula pendula).</title>
        <authorList>
            <person name="Shi H."/>
            <person name="Ambika Manirajan B."/>
            <person name="Ratering S."/>
            <person name="Geissler-Plaum R."/>
            <person name="Schnell S."/>
        </authorList>
    </citation>
    <scope>NUCLEOTIDE SEQUENCE</scope>
    <source>
        <strain evidence="13">Bb-Pol-6</strain>
    </source>
</reference>
<evidence type="ECO:0000256" key="6">
    <source>
        <dbReference type="ARBA" id="ARBA00022777"/>
    </source>
</evidence>
<sequence>MTESTLSATPAGAGDPDALHDCLAPAKLNLFLHITGRRADGYHALQTVFQMVDWGDRLHFTRRDDGLIVRLMPLPGVEEAFDLTVRAARLLQAHTGCRYGVDITVDKVLPMGAGLGGGSSDAATTLLALNRLWGLSLPRTALQALALRLGADVPFFVFGRNAFAEGVGEALQAVPTPAAHFLIVTPPVHVPTAEVFSAKDLTRDSKPITITDFLGAQRPAGSQRLFGRNDMQAVVAGKYAEVARVLRWFSGIAPARMSGSGASVFASFADRQEALAAQATLPPGGSWKSVVAAGLETHPLHDMAR</sequence>
<dbReference type="Pfam" id="PF00288">
    <property type="entry name" value="GHMP_kinases_N"/>
    <property type="match status" value="1"/>
</dbReference>
<evidence type="ECO:0000256" key="5">
    <source>
        <dbReference type="ARBA" id="ARBA00022741"/>
    </source>
</evidence>
<comment type="catalytic activity">
    <reaction evidence="10">
        <text>4-CDP-2-C-methyl-D-erythritol + ATP = 4-CDP-2-C-methyl-D-erythritol 2-phosphate + ADP + H(+)</text>
        <dbReference type="Rhea" id="RHEA:18437"/>
        <dbReference type="ChEBI" id="CHEBI:15378"/>
        <dbReference type="ChEBI" id="CHEBI:30616"/>
        <dbReference type="ChEBI" id="CHEBI:57823"/>
        <dbReference type="ChEBI" id="CHEBI:57919"/>
        <dbReference type="ChEBI" id="CHEBI:456216"/>
        <dbReference type="EC" id="2.7.1.148"/>
    </reaction>
</comment>
<dbReference type="InterPro" id="IPR020568">
    <property type="entry name" value="Ribosomal_Su5_D2-typ_SF"/>
</dbReference>